<dbReference type="RefSeq" id="WP_186996493.1">
    <property type="nucleotide sequence ID" value="NZ_JACOQK010000001.1"/>
</dbReference>
<comment type="caution">
    <text evidence="1">The sequence shown here is derived from an EMBL/GenBank/DDBJ whole genome shotgun (WGS) entry which is preliminary data.</text>
</comment>
<sequence>MAENQFGTFGCGNSDEFKEAVCIDAARIYDSCGDKDCLADLRVYFTDVTQPIIDTAYTVKAKNVDVASAYLSVEPVPFNKGFYSVDITYFFLVQLDAYTSPVNPPTAVCGLATANKKVILYGSEGSVKVFTNDQNEQDYIAPKYLPKARLQVAQPMLLSCDLCDCPEPNLDCCISVPNCVCKQFEGSFECVLPQRMVTVTIGLFSIIQLERQVQMMIPVYDFCIPDKECTTTSDSPCDIFEKIQFPVDQFFPPRIDDCSSDCGECGK</sequence>
<keyword evidence="2" id="KW-1185">Reference proteome</keyword>
<name>A0ABR7IR18_9CLOT</name>
<proteinExistence type="predicted"/>
<gene>
    <name evidence="1" type="ORF">H8Z77_06130</name>
</gene>
<organism evidence="1 2">
    <name type="scientific">Clostridium facile</name>
    <dbReference type="NCBI Taxonomy" id="2763035"/>
    <lineage>
        <taxon>Bacteria</taxon>
        <taxon>Bacillati</taxon>
        <taxon>Bacillota</taxon>
        <taxon>Clostridia</taxon>
        <taxon>Eubacteriales</taxon>
        <taxon>Clostridiaceae</taxon>
        <taxon>Clostridium</taxon>
    </lineage>
</organism>
<protein>
    <submittedName>
        <fullName evidence="1">Uncharacterized protein</fullName>
    </submittedName>
</protein>
<dbReference type="EMBL" id="JACOQK010000001">
    <property type="protein sequence ID" value="MBC5787600.1"/>
    <property type="molecule type" value="Genomic_DNA"/>
</dbReference>
<evidence type="ECO:0000313" key="2">
    <source>
        <dbReference type="Proteomes" id="UP000649151"/>
    </source>
</evidence>
<dbReference type="Proteomes" id="UP000649151">
    <property type="component" value="Unassembled WGS sequence"/>
</dbReference>
<accession>A0ABR7IR18</accession>
<reference evidence="1 2" key="1">
    <citation type="submission" date="2020-08" db="EMBL/GenBank/DDBJ databases">
        <title>Genome public.</title>
        <authorList>
            <person name="Liu C."/>
            <person name="Sun Q."/>
        </authorList>
    </citation>
    <scope>NUCLEOTIDE SEQUENCE [LARGE SCALE GENOMIC DNA]</scope>
    <source>
        <strain evidence="1 2">NSJ-27</strain>
    </source>
</reference>
<evidence type="ECO:0000313" key="1">
    <source>
        <dbReference type="EMBL" id="MBC5787600.1"/>
    </source>
</evidence>